<dbReference type="InterPro" id="IPR035965">
    <property type="entry name" value="PAS-like_dom_sf"/>
</dbReference>
<dbReference type="GO" id="GO:0016791">
    <property type="term" value="F:phosphatase activity"/>
    <property type="evidence" value="ECO:0007669"/>
    <property type="project" value="TreeGrafter"/>
</dbReference>
<evidence type="ECO:0000313" key="6">
    <source>
        <dbReference type="Proteomes" id="UP000669179"/>
    </source>
</evidence>
<evidence type="ECO:0000313" key="5">
    <source>
        <dbReference type="EMBL" id="MBO2451289.1"/>
    </source>
</evidence>
<dbReference type="CDD" id="cd00130">
    <property type="entry name" value="PAS"/>
    <property type="match status" value="1"/>
</dbReference>
<dbReference type="RefSeq" id="WP_208259164.1">
    <property type="nucleotide sequence ID" value="NZ_JAGEOJ010000012.1"/>
</dbReference>
<dbReference type="AlphaFoldDB" id="A0A939PK25"/>
<keyword evidence="1" id="KW-0378">Hydrolase</keyword>
<dbReference type="PANTHER" id="PTHR43156:SF2">
    <property type="entry name" value="STAGE II SPORULATION PROTEIN E"/>
    <property type="match status" value="1"/>
</dbReference>
<keyword evidence="6" id="KW-1185">Reference proteome</keyword>
<dbReference type="InterPro" id="IPR013655">
    <property type="entry name" value="PAS_fold_3"/>
</dbReference>
<evidence type="ECO:0000256" key="2">
    <source>
        <dbReference type="SAM" id="MobiDB-lite"/>
    </source>
</evidence>
<accession>A0A939PK25</accession>
<protein>
    <submittedName>
        <fullName evidence="5">SpoIIE family protein phosphatase</fullName>
    </submittedName>
</protein>
<dbReference type="PANTHER" id="PTHR43156">
    <property type="entry name" value="STAGE II SPORULATION PROTEIN E-RELATED"/>
    <property type="match status" value="1"/>
</dbReference>
<dbReference type="InterPro" id="IPR001932">
    <property type="entry name" value="PPM-type_phosphatase-like_dom"/>
</dbReference>
<sequence>MPDPFGMGPDAFDPARYLVTEEPPGLAPAWAEEPALDLHDHEGPFAEPDPLDVAAELAVCSTADDLARLLHTLLYPFGAGAVVLAVIEEDGSMRMSGVAGTEGEAVKEWSRVPLQYALPLVRIPVADRSWWLGGEGEPGHDAGEPGELSEPGPQTLAWFGSAAPEAEPDTRLVAVVSAVWSKADPPCDARARTYLEDLVTDAGRRLRALSSRRLQSGDLRAPWIDAVLAAIPIPAALLYPIRDRSGRVLEFTIDRCNELATDLRGRTPDEITGTRLLHTFPGLEASGIFDAYLEVLETGEALQRDPMPYEEPLGDEIHPAVLSVRAQRIGDGLLVSWQFHDEQARLAGRLADTERLAHLGWAEWDLVKDEVYWSPRVYEMFEIDPREGPLRLETLPSAVQPEDLPAVAEAFTVLREERRPATFEFRTFGGEHECRLRVHAEPVLDARGRLVALRGAVQDVTSAAAGLVAEGWEAPEPQVPYDLPGLRIAAHLRATGGEWCEATVLPGGRVLLGAGDASDDRPQSALRLRDALVGIAFTGADPAGVLGCLNLVAFHGEGPKATAVIARFDPEERTLAWARAGNPQPILVRGGTARELRVAEGPLLGAGLDARFGTTATRLLPGDRIVFRTRGPLGGDLALPVVAAACRGEEPAEDVVALLESAGQDVGEAPGCLMVAHVTEGDDDL</sequence>
<dbReference type="Pfam" id="PF07228">
    <property type="entry name" value="SpoIIE"/>
    <property type="match status" value="1"/>
</dbReference>
<name>A0A939PK25_9ACTN</name>
<evidence type="ECO:0000256" key="1">
    <source>
        <dbReference type="ARBA" id="ARBA00022801"/>
    </source>
</evidence>
<dbReference type="Gene3D" id="3.60.40.10">
    <property type="entry name" value="PPM-type phosphatase domain"/>
    <property type="match status" value="1"/>
</dbReference>
<reference evidence="5" key="1">
    <citation type="submission" date="2021-03" db="EMBL/GenBank/DDBJ databases">
        <authorList>
            <person name="Kanchanasin P."/>
            <person name="Saeng-In P."/>
            <person name="Phongsopitanun W."/>
            <person name="Yuki M."/>
            <person name="Kudo T."/>
            <person name="Ohkuma M."/>
            <person name="Tanasupawat S."/>
        </authorList>
    </citation>
    <scope>NUCLEOTIDE SEQUENCE</scope>
    <source>
        <strain evidence="5">GKU 128</strain>
    </source>
</reference>
<dbReference type="EMBL" id="JAGEOJ010000012">
    <property type="protein sequence ID" value="MBO2451289.1"/>
    <property type="molecule type" value="Genomic_DNA"/>
</dbReference>
<feature type="domain" description="PPM-type phosphatase" evidence="3">
    <location>
        <begin position="507"/>
        <end position="631"/>
    </location>
</feature>
<dbReference type="InterPro" id="IPR000014">
    <property type="entry name" value="PAS"/>
</dbReference>
<dbReference type="Proteomes" id="UP000669179">
    <property type="component" value="Unassembled WGS sequence"/>
</dbReference>
<dbReference type="SUPFAM" id="SSF55785">
    <property type="entry name" value="PYP-like sensor domain (PAS domain)"/>
    <property type="match status" value="2"/>
</dbReference>
<evidence type="ECO:0000259" key="3">
    <source>
        <dbReference type="Pfam" id="PF07228"/>
    </source>
</evidence>
<dbReference type="InterPro" id="IPR036457">
    <property type="entry name" value="PPM-type-like_dom_sf"/>
</dbReference>
<dbReference type="Pfam" id="PF08447">
    <property type="entry name" value="PAS_3"/>
    <property type="match status" value="1"/>
</dbReference>
<feature type="region of interest" description="Disordered" evidence="2">
    <location>
        <begin position="134"/>
        <end position="156"/>
    </location>
</feature>
<dbReference type="InterPro" id="IPR052016">
    <property type="entry name" value="Bact_Sigma-Reg"/>
</dbReference>
<organism evidence="5 6">
    <name type="scientific">Actinomadura barringtoniae</name>
    <dbReference type="NCBI Taxonomy" id="1427535"/>
    <lineage>
        <taxon>Bacteria</taxon>
        <taxon>Bacillati</taxon>
        <taxon>Actinomycetota</taxon>
        <taxon>Actinomycetes</taxon>
        <taxon>Streptosporangiales</taxon>
        <taxon>Thermomonosporaceae</taxon>
        <taxon>Actinomadura</taxon>
    </lineage>
</organism>
<feature type="domain" description="PAS fold-3" evidence="4">
    <location>
        <begin position="371"/>
        <end position="455"/>
    </location>
</feature>
<dbReference type="Gene3D" id="3.30.450.20">
    <property type="entry name" value="PAS domain"/>
    <property type="match status" value="2"/>
</dbReference>
<proteinExistence type="predicted"/>
<gene>
    <name evidence="5" type="ORF">J4573_29640</name>
</gene>
<comment type="caution">
    <text evidence="5">The sequence shown here is derived from an EMBL/GenBank/DDBJ whole genome shotgun (WGS) entry which is preliminary data.</text>
</comment>
<evidence type="ECO:0000259" key="4">
    <source>
        <dbReference type="Pfam" id="PF08447"/>
    </source>
</evidence>